<feature type="domain" description="HTH CENPB-type" evidence="2">
    <location>
        <begin position="56"/>
        <end position="129"/>
    </location>
</feature>
<dbReference type="AlphaFoldDB" id="A0A225VJ76"/>
<dbReference type="InterPro" id="IPR006600">
    <property type="entry name" value="HTH_CenpB_DNA-bd_dom"/>
</dbReference>
<dbReference type="InterPro" id="IPR004875">
    <property type="entry name" value="DDE_SF_endonuclease_dom"/>
</dbReference>
<evidence type="ECO:0000259" key="2">
    <source>
        <dbReference type="PROSITE" id="PS51253"/>
    </source>
</evidence>
<dbReference type="GO" id="GO:0005634">
    <property type="term" value="C:nucleus"/>
    <property type="evidence" value="ECO:0007669"/>
    <property type="project" value="TreeGrafter"/>
</dbReference>
<dbReference type="InterPro" id="IPR050863">
    <property type="entry name" value="CenT-Element_Derived"/>
</dbReference>
<dbReference type="SUPFAM" id="SSF46689">
    <property type="entry name" value="Homeodomain-like"/>
    <property type="match status" value="1"/>
</dbReference>
<dbReference type="EMBL" id="NBNE01004411">
    <property type="protein sequence ID" value="OWZ05473.1"/>
    <property type="molecule type" value="Genomic_DNA"/>
</dbReference>
<dbReference type="PROSITE" id="PS51253">
    <property type="entry name" value="HTH_CENPB"/>
    <property type="match status" value="1"/>
</dbReference>
<evidence type="ECO:0000313" key="4">
    <source>
        <dbReference type="Proteomes" id="UP000198211"/>
    </source>
</evidence>
<evidence type="ECO:0000313" key="3">
    <source>
        <dbReference type="EMBL" id="OWZ05473.1"/>
    </source>
</evidence>
<dbReference type="Gene3D" id="1.10.10.60">
    <property type="entry name" value="Homeodomain-like"/>
    <property type="match status" value="1"/>
</dbReference>
<sequence length="303" mass="34002">MGKWMTIDNKRSLVRKNDSDTVNDASRHNCALLRNTVSDILKNASAILKDEYGKGKRHKPLKVRAPRLEKRLRDGVKQAEKRGLSLNRKVITRKAQKLRYEVGGPALDVGLSVGWLSAFLNRHDLRHRARHGEAGSAAFDTVRCDDPKDVYNMDETGLNYKAAPACSICRSRTPGVKKDKTRITLALSTNGDGSDSLPVLFIGRAEKPRCFEKRTGKEHGFLYRKTDKAWMNSKVYQEWLVNLDREIRSAGRHILLLVDNVSSHARGNVVLTNVKVEKLPPNTTTYLQPLDAGIIASFKAGFK</sequence>
<dbReference type="GO" id="GO:0003677">
    <property type="term" value="F:DNA binding"/>
    <property type="evidence" value="ECO:0007669"/>
    <property type="project" value="UniProtKB-KW"/>
</dbReference>
<accession>A0A225VJ76</accession>
<dbReference type="InterPro" id="IPR009057">
    <property type="entry name" value="Homeodomain-like_sf"/>
</dbReference>
<dbReference type="OrthoDB" id="98288at2759"/>
<comment type="caution">
    <text evidence="3">The sequence shown here is derived from an EMBL/GenBank/DDBJ whole genome shotgun (WGS) entry which is preliminary data.</text>
</comment>
<keyword evidence="1" id="KW-0238">DNA-binding</keyword>
<proteinExistence type="predicted"/>
<evidence type="ECO:0000256" key="1">
    <source>
        <dbReference type="ARBA" id="ARBA00023125"/>
    </source>
</evidence>
<reference evidence="4" key="1">
    <citation type="submission" date="2017-03" db="EMBL/GenBank/DDBJ databases">
        <title>Phytopthora megakarya and P. palmivora, two closely related causual agents of cacao black pod achieved similar genome size and gene model numbers by different mechanisms.</title>
        <authorList>
            <person name="Ali S."/>
            <person name="Shao J."/>
            <person name="Larry D.J."/>
            <person name="Kronmiller B."/>
            <person name="Shen D."/>
            <person name="Strem M.D."/>
            <person name="Melnick R.L."/>
            <person name="Guiltinan M.J."/>
            <person name="Tyler B.M."/>
            <person name="Meinhardt L.W."/>
            <person name="Bailey B.A."/>
        </authorList>
    </citation>
    <scope>NUCLEOTIDE SEQUENCE [LARGE SCALE GENOMIC DNA]</scope>
    <source>
        <strain evidence="4">zdho120</strain>
    </source>
</reference>
<gene>
    <name evidence="3" type="ORF">PHMEG_00022432</name>
</gene>
<dbReference type="Pfam" id="PF03184">
    <property type="entry name" value="DDE_1"/>
    <property type="match status" value="1"/>
</dbReference>
<dbReference type="PANTHER" id="PTHR19303">
    <property type="entry name" value="TRANSPOSON"/>
    <property type="match status" value="1"/>
</dbReference>
<name>A0A225VJ76_9STRA</name>
<protein>
    <submittedName>
        <fullName evidence="3">Tigger transposable element-derived protein 6</fullName>
    </submittedName>
</protein>
<dbReference type="PANTHER" id="PTHR19303:SF73">
    <property type="entry name" value="PROTEIN PDC2"/>
    <property type="match status" value="1"/>
</dbReference>
<dbReference type="SMART" id="SM00674">
    <property type="entry name" value="CENPB"/>
    <property type="match status" value="1"/>
</dbReference>
<keyword evidence="4" id="KW-1185">Reference proteome</keyword>
<dbReference type="Pfam" id="PF03221">
    <property type="entry name" value="HTH_Tnp_Tc5"/>
    <property type="match status" value="1"/>
</dbReference>
<organism evidence="3 4">
    <name type="scientific">Phytophthora megakarya</name>
    <dbReference type="NCBI Taxonomy" id="4795"/>
    <lineage>
        <taxon>Eukaryota</taxon>
        <taxon>Sar</taxon>
        <taxon>Stramenopiles</taxon>
        <taxon>Oomycota</taxon>
        <taxon>Peronosporomycetes</taxon>
        <taxon>Peronosporales</taxon>
        <taxon>Peronosporaceae</taxon>
        <taxon>Phytophthora</taxon>
    </lineage>
</organism>
<dbReference type="Proteomes" id="UP000198211">
    <property type="component" value="Unassembled WGS sequence"/>
</dbReference>